<dbReference type="GO" id="GO:0009055">
    <property type="term" value="F:electron transfer activity"/>
    <property type="evidence" value="ECO:0007669"/>
    <property type="project" value="InterPro"/>
</dbReference>
<dbReference type="InterPro" id="IPR012255">
    <property type="entry name" value="ETF_b"/>
</dbReference>
<dbReference type="SUPFAM" id="SSF52402">
    <property type="entry name" value="Adenine nucleotide alpha hydrolases-like"/>
    <property type="match status" value="1"/>
</dbReference>
<evidence type="ECO:0000256" key="1">
    <source>
        <dbReference type="ARBA" id="ARBA00042002"/>
    </source>
</evidence>
<gene>
    <name evidence="3" type="ORF">P7D78_13585</name>
</gene>
<evidence type="ECO:0000313" key="3">
    <source>
        <dbReference type="EMBL" id="MDT2539162.1"/>
    </source>
</evidence>
<organism evidence="3 4">
    <name type="scientific">Enterococcus raffinosus</name>
    <dbReference type="NCBI Taxonomy" id="71452"/>
    <lineage>
        <taxon>Bacteria</taxon>
        <taxon>Bacillati</taxon>
        <taxon>Bacillota</taxon>
        <taxon>Bacilli</taxon>
        <taxon>Lactobacillales</taxon>
        <taxon>Enterococcaceae</taxon>
        <taxon>Enterococcus</taxon>
    </lineage>
</organism>
<dbReference type="RefSeq" id="WP_028021191.1">
    <property type="nucleotide sequence ID" value="NZ_CABLCA010000017.1"/>
</dbReference>
<evidence type="ECO:0000259" key="2">
    <source>
        <dbReference type="SMART" id="SM00893"/>
    </source>
</evidence>
<dbReference type="Pfam" id="PF01012">
    <property type="entry name" value="ETF"/>
    <property type="match status" value="1"/>
</dbReference>
<dbReference type="PANTHER" id="PTHR21294:SF17">
    <property type="entry name" value="PROTEIN FIXA"/>
    <property type="match status" value="1"/>
</dbReference>
<accession>A0AAW8SZR6</accession>
<dbReference type="Proteomes" id="UP001249240">
    <property type="component" value="Unassembled WGS sequence"/>
</dbReference>
<protein>
    <recommendedName>
        <fullName evidence="1">Electron transfer flavoprotein small subunit</fullName>
    </recommendedName>
</protein>
<dbReference type="SMART" id="SM00893">
    <property type="entry name" value="ETF"/>
    <property type="match status" value="1"/>
</dbReference>
<evidence type="ECO:0000313" key="4">
    <source>
        <dbReference type="Proteomes" id="UP001249240"/>
    </source>
</evidence>
<dbReference type="Gene3D" id="3.40.50.620">
    <property type="entry name" value="HUPs"/>
    <property type="match status" value="1"/>
</dbReference>
<dbReference type="InterPro" id="IPR014730">
    <property type="entry name" value="ETF_a/b_N"/>
</dbReference>
<reference evidence="3" key="1">
    <citation type="submission" date="2023-03" db="EMBL/GenBank/DDBJ databases">
        <authorList>
            <person name="Shen W."/>
            <person name="Cai J."/>
        </authorList>
    </citation>
    <scope>NUCLEOTIDE SEQUENCE</scope>
    <source>
        <strain evidence="3">B646-2</strain>
    </source>
</reference>
<comment type="caution">
    <text evidence="3">The sequence shown here is derived from an EMBL/GenBank/DDBJ whole genome shotgun (WGS) entry which is preliminary data.</text>
</comment>
<dbReference type="AlphaFoldDB" id="A0AAW8SZR6"/>
<dbReference type="PANTHER" id="PTHR21294">
    <property type="entry name" value="ELECTRON TRANSFER FLAVOPROTEIN BETA-SUBUNIT"/>
    <property type="match status" value="1"/>
</dbReference>
<dbReference type="PIRSF" id="PIRSF000090">
    <property type="entry name" value="Beta-ETF"/>
    <property type="match status" value="1"/>
</dbReference>
<feature type="domain" description="Electron transfer flavoprotein alpha/beta-subunit N-terminal" evidence="2">
    <location>
        <begin position="22"/>
        <end position="208"/>
    </location>
</feature>
<dbReference type="EMBL" id="JARPXM010000014">
    <property type="protein sequence ID" value="MDT2539162.1"/>
    <property type="molecule type" value="Genomic_DNA"/>
</dbReference>
<sequence>MKIICLVKFVPDTEKFVYDYKTDKIDRDSSRLILNPDDKNALAFAMMQKKQNPSVFVEVVTMGPMKLEEPTKDFVRLGADKAVLISDRHFAGSDSLVTSRIISSYLSSTKYDVLLTGTHTLDGGTGHVGPQIAEIMRINQFSNIVSIPSLTEEYSIVEAFQEEKTYHLKIKNPSVLSVTHQMNLRLGFVRYENIGKNVEDQFELVTNETLQLPAGEIGGKGSPTKVKKNVVVKREQVAHKVVKVDDQGIDEVVQFLKEKGYL</sequence>
<name>A0AAW8SZR6_9ENTE</name>
<dbReference type="InterPro" id="IPR014729">
    <property type="entry name" value="Rossmann-like_a/b/a_fold"/>
</dbReference>
<dbReference type="GeneID" id="67042309"/>
<proteinExistence type="predicted"/>